<accession>A0A381S6Q0</accession>
<dbReference type="PANTHER" id="PTHR15108">
    <property type="entry name" value="N-ACYLGLUCOSAMINE-2-EPIMERASE"/>
    <property type="match status" value="1"/>
</dbReference>
<evidence type="ECO:0000313" key="3">
    <source>
        <dbReference type="EMBL" id="SUZ99134.1"/>
    </source>
</evidence>
<name>A0A381S6Q0_9ZZZZ</name>
<comment type="similarity">
    <text evidence="1">Belongs to the N-acylglucosamine 2-epimerase family.</text>
</comment>
<sequence length="421" mass="49325">MEKTEYYLQNNLIPFWANRVVDEKYGGFQTNFDRNGIRTNVTEKSFLAQCRSLFTISHTVRSGYTWPNHEQALAQGIKFLFKYYQDKKYGGYYWIVDEDGSVLDDNKIIYGHAFLIYGLSEFALLTGDESVKTEAIRVFDFLQDKIKDQEYGGYFEHFNRQFEPIKARNDIGVFKSLDVHMHLMEAFTTLYELTGDEKHRLALEEINTLIINKMIHKETGTGISMFTQDWSPIANVELETVWGADRFDENGKSIDITSYGHNIELTWLYLLSQDVLKTPREKSWGKMVKIYEHTYQNGIDWINGGLFVEGEKTGSVTETNKEFWQQAEGMVGFLDAYLMAYDEKYLDAFKNIHDFVFEKMINWEQGEWFALLDQKGNVIWDYMGTSWKTLYHTVRGMCEISNRLRKIIIELKNKSLDKVMA</sequence>
<dbReference type="InterPro" id="IPR012341">
    <property type="entry name" value="6hp_glycosidase-like_sf"/>
</dbReference>
<evidence type="ECO:0000256" key="1">
    <source>
        <dbReference type="ARBA" id="ARBA00008558"/>
    </source>
</evidence>
<organism evidence="3">
    <name type="scientific">marine metagenome</name>
    <dbReference type="NCBI Taxonomy" id="408172"/>
    <lineage>
        <taxon>unclassified sequences</taxon>
        <taxon>metagenomes</taxon>
        <taxon>ecological metagenomes</taxon>
    </lineage>
</organism>
<proteinExistence type="inferred from homology"/>
<evidence type="ECO:0008006" key="4">
    <source>
        <dbReference type="Google" id="ProtNLM"/>
    </source>
</evidence>
<reference evidence="3" key="1">
    <citation type="submission" date="2018-05" db="EMBL/GenBank/DDBJ databases">
        <authorList>
            <person name="Lanie J.A."/>
            <person name="Ng W.-L."/>
            <person name="Kazmierczak K.M."/>
            <person name="Andrzejewski T.M."/>
            <person name="Davidsen T.M."/>
            <person name="Wayne K.J."/>
            <person name="Tettelin H."/>
            <person name="Glass J.I."/>
            <person name="Rusch D."/>
            <person name="Podicherti R."/>
            <person name="Tsui H.-C.T."/>
            <person name="Winkler M.E."/>
        </authorList>
    </citation>
    <scope>NUCLEOTIDE SEQUENCE</scope>
</reference>
<evidence type="ECO:0000256" key="2">
    <source>
        <dbReference type="ARBA" id="ARBA00023235"/>
    </source>
</evidence>
<protein>
    <recommendedName>
        <fullName evidence="4">N-acylglucosamine 2-epimerase</fullName>
    </recommendedName>
</protein>
<dbReference type="Gene3D" id="1.50.10.10">
    <property type="match status" value="1"/>
</dbReference>
<dbReference type="InterPro" id="IPR010819">
    <property type="entry name" value="AGE/CE"/>
</dbReference>
<dbReference type="InterPro" id="IPR008928">
    <property type="entry name" value="6-hairpin_glycosidase_sf"/>
</dbReference>
<dbReference type="GO" id="GO:0016853">
    <property type="term" value="F:isomerase activity"/>
    <property type="evidence" value="ECO:0007669"/>
    <property type="project" value="UniProtKB-KW"/>
</dbReference>
<dbReference type="EMBL" id="UINC01002672">
    <property type="protein sequence ID" value="SUZ99134.1"/>
    <property type="molecule type" value="Genomic_DNA"/>
</dbReference>
<keyword evidence="2" id="KW-0413">Isomerase</keyword>
<dbReference type="Pfam" id="PF07221">
    <property type="entry name" value="GlcNAc_2-epim"/>
    <property type="match status" value="1"/>
</dbReference>
<dbReference type="GO" id="GO:0005975">
    <property type="term" value="P:carbohydrate metabolic process"/>
    <property type="evidence" value="ECO:0007669"/>
    <property type="project" value="InterPro"/>
</dbReference>
<dbReference type="SUPFAM" id="SSF48208">
    <property type="entry name" value="Six-hairpin glycosidases"/>
    <property type="match status" value="1"/>
</dbReference>
<dbReference type="AlphaFoldDB" id="A0A381S6Q0"/>
<gene>
    <name evidence="3" type="ORF">METZ01_LOCUS51988</name>
</gene>